<dbReference type="PROSITE" id="PS50016">
    <property type="entry name" value="ZF_PHD_2"/>
    <property type="match status" value="1"/>
</dbReference>
<evidence type="ECO:0000256" key="5">
    <source>
        <dbReference type="SAM" id="MobiDB-lite"/>
    </source>
</evidence>
<feature type="region of interest" description="Disordered" evidence="5">
    <location>
        <begin position="620"/>
        <end position="644"/>
    </location>
</feature>
<accession>A0A9N9Q770</accession>
<dbReference type="SUPFAM" id="SSF57903">
    <property type="entry name" value="FYVE/PHD zinc finger"/>
    <property type="match status" value="1"/>
</dbReference>
<keyword evidence="1" id="KW-0479">Metal-binding</keyword>
<sequence>MSYDSSAFEVARLLAQGRVTKGCGRKSPAISSSSSSVASMSSSSRPKVCYVCKEGEFLPTKALVRCVRCKRFWHHNCHAPPVSRDMHDLQKPFSCARCVKKASTDQSTHSNAIATSPSVAHNGSQSAPGFSCEVSGCNRMPMKDPRSARRICKHHSISEKHMLSANKPRPPVAMKSARVDRSKMKPPGRPESQAVTKDRKHRHPSMNKSIDSTCYDTNSGESDIGLDMRNSRAKNVDVSLAMLQLEGTQGFAKHTGYAIESLSSSSSPIDESSRAQKQLSEWIERHCDEQLQINLTSWLRTHASGHTTEDEWWPKLRDLVCTVASGSTAIDCLNRAILFRLESQRPSGSTGSMWQVEQEDVENAIELLKSNTEYPISAVQLMEVHACYHACGILVPRDPDPVLRGSSREAAADDNRREWIRAYDEEEMEYDLPSPRPISNLLGLQDNMDQNLSKHSPEPEADQEDRNPEHASPHILAADHRDSRSPSVGLRGTDTLDMEDDEEYTPTLKPLQPHSNEDVARALETRPIVTTREPLGELADQEIEHCAPRPKGDSNGYEPSYKLPPSISSITGQMGIPNTSSSSENALTGVKHALEAPSSSREAKRRAHADLVGAEISKQLQAQKEPQPDPMASSTISPEPANSFKHNSLAGTGYLWEAPPGSFDAKNRARSGVVDAEMDEWLYGAKKIKEHDSEYPMPDHEFIRSQRWGHINPTTDWPKLPLSGEALKRKRAEIDARPRRKELFGTGLSEAIKKGRLGKYGCIYMVKPLGPITPAYLEHKANLEKMIRVPNIDNYEPAVRNNKLGMRERPTTTITEIIDGQEVTRQKKKSELLWIERHDAIVDIVFHFWRGY</sequence>
<dbReference type="InterPro" id="IPR011011">
    <property type="entry name" value="Znf_FYVE_PHD"/>
</dbReference>
<comment type="caution">
    <text evidence="7">The sequence shown here is derived from an EMBL/GenBank/DDBJ whole genome shotgun (WGS) entry which is preliminary data.</text>
</comment>
<evidence type="ECO:0000313" key="7">
    <source>
        <dbReference type="EMBL" id="CAG8982425.1"/>
    </source>
</evidence>
<dbReference type="AlphaFoldDB" id="A0A9N9Q770"/>
<dbReference type="InterPro" id="IPR013083">
    <property type="entry name" value="Znf_RING/FYVE/PHD"/>
</dbReference>
<evidence type="ECO:0000256" key="4">
    <source>
        <dbReference type="PROSITE-ProRule" id="PRU00146"/>
    </source>
</evidence>
<feature type="domain" description="PHD-type" evidence="6">
    <location>
        <begin position="46"/>
        <end position="101"/>
    </location>
</feature>
<dbReference type="EMBL" id="CAJVRM010000618">
    <property type="protein sequence ID" value="CAG8982425.1"/>
    <property type="molecule type" value="Genomic_DNA"/>
</dbReference>
<dbReference type="InterPro" id="IPR019787">
    <property type="entry name" value="Znf_PHD-finger"/>
</dbReference>
<name>A0A9N9Q770_9HELO</name>
<dbReference type="Proteomes" id="UP000701801">
    <property type="component" value="Unassembled WGS sequence"/>
</dbReference>
<evidence type="ECO:0000259" key="6">
    <source>
        <dbReference type="PROSITE" id="PS50016"/>
    </source>
</evidence>
<evidence type="ECO:0000256" key="1">
    <source>
        <dbReference type="ARBA" id="ARBA00022723"/>
    </source>
</evidence>
<feature type="compositionally biased region" description="Low complexity" evidence="5">
    <location>
        <begin position="31"/>
        <end position="41"/>
    </location>
</feature>
<dbReference type="PROSITE" id="PS01359">
    <property type="entry name" value="ZF_PHD_1"/>
    <property type="match status" value="1"/>
</dbReference>
<keyword evidence="8" id="KW-1185">Reference proteome</keyword>
<dbReference type="InterPro" id="IPR019786">
    <property type="entry name" value="Zinc_finger_PHD-type_CS"/>
</dbReference>
<feature type="region of interest" description="Disordered" evidence="5">
    <location>
        <begin position="448"/>
        <end position="513"/>
    </location>
</feature>
<feature type="compositionally biased region" description="Basic and acidic residues" evidence="5">
    <location>
        <begin position="464"/>
        <end position="484"/>
    </location>
</feature>
<gene>
    <name evidence="7" type="ORF">HYALB_00007104</name>
</gene>
<dbReference type="Gene3D" id="3.30.40.10">
    <property type="entry name" value="Zinc/RING finger domain, C3HC4 (zinc finger)"/>
    <property type="match status" value="1"/>
</dbReference>
<feature type="compositionally biased region" description="Polar residues" evidence="5">
    <location>
        <begin position="206"/>
        <end position="216"/>
    </location>
</feature>
<keyword evidence="2 4" id="KW-0863">Zinc-finger</keyword>
<feature type="region of interest" description="Disordered" evidence="5">
    <location>
        <begin position="22"/>
        <end position="41"/>
    </location>
</feature>
<evidence type="ECO:0000256" key="3">
    <source>
        <dbReference type="ARBA" id="ARBA00022833"/>
    </source>
</evidence>
<reference evidence="7" key="1">
    <citation type="submission" date="2021-07" db="EMBL/GenBank/DDBJ databases">
        <authorList>
            <person name="Durling M."/>
        </authorList>
    </citation>
    <scope>NUCLEOTIDE SEQUENCE</scope>
</reference>
<dbReference type="OrthoDB" id="3539251at2759"/>
<feature type="region of interest" description="Disordered" evidence="5">
    <location>
        <begin position="166"/>
        <end position="216"/>
    </location>
</feature>
<organism evidence="7 8">
    <name type="scientific">Hymenoscyphus albidus</name>
    <dbReference type="NCBI Taxonomy" id="595503"/>
    <lineage>
        <taxon>Eukaryota</taxon>
        <taxon>Fungi</taxon>
        <taxon>Dikarya</taxon>
        <taxon>Ascomycota</taxon>
        <taxon>Pezizomycotina</taxon>
        <taxon>Leotiomycetes</taxon>
        <taxon>Helotiales</taxon>
        <taxon>Helotiaceae</taxon>
        <taxon>Hymenoscyphus</taxon>
    </lineage>
</organism>
<proteinExistence type="predicted"/>
<keyword evidence="3" id="KW-0862">Zinc</keyword>
<protein>
    <recommendedName>
        <fullName evidence="6">PHD-type domain-containing protein</fullName>
    </recommendedName>
</protein>
<evidence type="ECO:0000313" key="8">
    <source>
        <dbReference type="Proteomes" id="UP000701801"/>
    </source>
</evidence>
<evidence type="ECO:0000256" key="2">
    <source>
        <dbReference type="ARBA" id="ARBA00022771"/>
    </source>
</evidence>
<dbReference type="GO" id="GO:0008270">
    <property type="term" value="F:zinc ion binding"/>
    <property type="evidence" value="ECO:0007669"/>
    <property type="project" value="UniProtKB-KW"/>
</dbReference>